<dbReference type="Gene3D" id="3.30.420.250">
    <property type="match status" value="1"/>
</dbReference>
<dbReference type="CDD" id="cd24013">
    <property type="entry name" value="ASKHA_ATPase_BT3980-like"/>
    <property type="match status" value="1"/>
</dbReference>
<dbReference type="AlphaFoldDB" id="A0A918JX36"/>
<name>A0A918JX36_9FLAO</name>
<proteinExistence type="predicted"/>
<accession>A0A918JX36</accession>
<keyword evidence="2" id="KW-1185">Reference proteome</keyword>
<dbReference type="RefSeq" id="WP_035087840.1">
    <property type="nucleotide sequence ID" value="NZ_BMWS01000021.1"/>
</dbReference>
<gene>
    <name evidence="1" type="ORF">GCM10007384_29450</name>
</gene>
<dbReference type="Pfam" id="PF12864">
    <property type="entry name" value="DUF3822"/>
    <property type="match status" value="1"/>
</dbReference>
<organism evidence="1 2">
    <name type="scientific">Aquimarina muelleri</name>
    <dbReference type="NCBI Taxonomy" id="279356"/>
    <lineage>
        <taxon>Bacteria</taxon>
        <taxon>Pseudomonadati</taxon>
        <taxon>Bacteroidota</taxon>
        <taxon>Flavobacteriia</taxon>
        <taxon>Flavobacteriales</taxon>
        <taxon>Flavobacteriaceae</taxon>
        <taxon>Aquimarina</taxon>
    </lineage>
</organism>
<sequence>MVQTTNKTDTKLNTLSIQVSLNGLSFCILDNSKSQVMSLSHENFGIQLTPKQALEKVKYAFDHNDQLKKSFDTIEVIYQNDLYTVVPKSLFKQELLSDYLKFNIKVLENDFIAYDELDQHDIVSVYIPYTNINNFFFESFGSFTYKHASSILINSLLIQEKNNKSTTVFANINEISFDIVVISKGNLILSNTFPYQTKEDFLYYLMYTTEQLKLNPEEFKLVFLGNLLKDSDFFKIAHKYIRNISFGNLLRNFKLAPNVGFFEPHQHFVLLSHF</sequence>
<dbReference type="Gene3D" id="3.30.420.260">
    <property type="match status" value="1"/>
</dbReference>
<evidence type="ECO:0000313" key="2">
    <source>
        <dbReference type="Proteomes" id="UP000601108"/>
    </source>
</evidence>
<evidence type="ECO:0000313" key="1">
    <source>
        <dbReference type="EMBL" id="GGX26374.1"/>
    </source>
</evidence>
<dbReference type="Proteomes" id="UP000601108">
    <property type="component" value="Unassembled WGS sequence"/>
</dbReference>
<dbReference type="EMBL" id="BMWS01000021">
    <property type="protein sequence ID" value="GGX26374.1"/>
    <property type="molecule type" value="Genomic_DNA"/>
</dbReference>
<dbReference type="InterPro" id="IPR024213">
    <property type="entry name" value="DUF3822"/>
</dbReference>
<reference evidence="1 2" key="1">
    <citation type="journal article" date="2014" name="Int. J. Syst. Evol. Microbiol.">
        <title>Complete genome sequence of Corynebacterium casei LMG S-19264T (=DSM 44701T), isolated from a smear-ripened cheese.</title>
        <authorList>
            <consortium name="US DOE Joint Genome Institute (JGI-PGF)"/>
            <person name="Walter F."/>
            <person name="Albersmeier A."/>
            <person name="Kalinowski J."/>
            <person name="Ruckert C."/>
        </authorList>
    </citation>
    <scope>NUCLEOTIDE SEQUENCE [LARGE SCALE GENOMIC DNA]</scope>
    <source>
        <strain evidence="1 2">KCTC 12285</strain>
    </source>
</reference>
<evidence type="ECO:0008006" key="3">
    <source>
        <dbReference type="Google" id="ProtNLM"/>
    </source>
</evidence>
<comment type="caution">
    <text evidence="1">The sequence shown here is derived from an EMBL/GenBank/DDBJ whole genome shotgun (WGS) entry which is preliminary data.</text>
</comment>
<protein>
    <recommendedName>
        <fullName evidence="3">DUF3822 family protein</fullName>
    </recommendedName>
</protein>